<evidence type="ECO:0000313" key="1">
    <source>
        <dbReference type="EMBL" id="TFK75321.1"/>
    </source>
</evidence>
<reference evidence="1 2" key="1">
    <citation type="journal article" date="2019" name="Nat. Ecol. Evol.">
        <title>Megaphylogeny resolves global patterns of mushroom evolution.</title>
        <authorList>
            <person name="Varga T."/>
            <person name="Krizsan K."/>
            <person name="Foldi C."/>
            <person name="Dima B."/>
            <person name="Sanchez-Garcia M."/>
            <person name="Sanchez-Ramirez S."/>
            <person name="Szollosi G.J."/>
            <person name="Szarkandi J.G."/>
            <person name="Papp V."/>
            <person name="Albert L."/>
            <person name="Andreopoulos W."/>
            <person name="Angelini C."/>
            <person name="Antonin V."/>
            <person name="Barry K.W."/>
            <person name="Bougher N.L."/>
            <person name="Buchanan P."/>
            <person name="Buyck B."/>
            <person name="Bense V."/>
            <person name="Catcheside P."/>
            <person name="Chovatia M."/>
            <person name="Cooper J."/>
            <person name="Damon W."/>
            <person name="Desjardin D."/>
            <person name="Finy P."/>
            <person name="Geml J."/>
            <person name="Haridas S."/>
            <person name="Hughes K."/>
            <person name="Justo A."/>
            <person name="Karasinski D."/>
            <person name="Kautmanova I."/>
            <person name="Kiss B."/>
            <person name="Kocsube S."/>
            <person name="Kotiranta H."/>
            <person name="LaButti K.M."/>
            <person name="Lechner B.E."/>
            <person name="Liimatainen K."/>
            <person name="Lipzen A."/>
            <person name="Lukacs Z."/>
            <person name="Mihaltcheva S."/>
            <person name="Morgado L.N."/>
            <person name="Niskanen T."/>
            <person name="Noordeloos M.E."/>
            <person name="Ohm R.A."/>
            <person name="Ortiz-Santana B."/>
            <person name="Ovrebo C."/>
            <person name="Racz N."/>
            <person name="Riley R."/>
            <person name="Savchenko A."/>
            <person name="Shiryaev A."/>
            <person name="Soop K."/>
            <person name="Spirin V."/>
            <person name="Szebenyi C."/>
            <person name="Tomsovsky M."/>
            <person name="Tulloss R.E."/>
            <person name="Uehling J."/>
            <person name="Grigoriev I.V."/>
            <person name="Vagvolgyi C."/>
            <person name="Papp T."/>
            <person name="Martin F.M."/>
            <person name="Miettinen O."/>
            <person name="Hibbett D.S."/>
            <person name="Nagy L.G."/>
        </authorList>
    </citation>
    <scope>NUCLEOTIDE SEQUENCE [LARGE SCALE GENOMIC DNA]</scope>
    <source>
        <strain evidence="1 2">NL-1719</strain>
    </source>
</reference>
<dbReference type="Proteomes" id="UP000308600">
    <property type="component" value="Unassembled WGS sequence"/>
</dbReference>
<protein>
    <submittedName>
        <fullName evidence="1">Asparaginase</fullName>
    </submittedName>
</protein>
<gene>
    <name evidence="1" type="ORF">BDN72DRAFT_832181</name>
</gene>
<organism evidence="1 2">
    <name type="scientific">Pluteus cervinus</name>
    <dbReference type="NCBI Taxonomy" id="181527"/>
    <lineage>
        <taxon>Eukaryota</taxon>
        <taxon>Fungi</taxon>
        <taxon>Dikarya</taxon>
        <taxon>Basidiomycota</taxon>
        <taxon>Agaricomycotina</taxon>
        <taxon>Agaricomycetes</taxon>
        <taxon>Agaricomycetidae</taxon>
        <taxon>Agaricales</taxon>
        <taxon>Pluteineae</taxon>
        <taxon>Pluteaceae</taxon>
        <taxon>Pluteus</taxon>
    </lineage>
</organism>
<sequence length="373" mass="39525">MITLPSVHFTPLSPSLLEMPEVELNASPVLVIHGGAGTMSKEGASPERRAQFKAALAEALKAGHLVLQGGGEAMDAAVAAVNVMEDDPLFNAGKGAVFNMAGKNELEASIMLSKPPASHPEIPVTRHGIGATLLTHVRNPATLARELYLSPSLAPHTFLSGATAEDVGKELGVTVVDPSYYYTKHRWLEHRKGLELPTEDLPIDEKIPLDDLPRGTVGAVALDARGCIVAVTSTGGRTNKLVGRIGDTPMMGAGYWAEEWTSSGFFQRALNKVFGKSNHRAVGISGTGDGDYFIRLGTASTVARRMQYLNETVQEASAWAVEELRAQGGIGGVIALDAQGEVGMPLNCSGMYRGVIRSDGIPKTAIFDDDLLS</sequence>
<name>A0ACD3BBV4_9AGAR</name>
<evidence type="ECO:0000313" key="2">
    <source>
        <dbReference type="Proteomes" id="UP000308600"/>
    </source>
</evidence>
<keyword evidence="2" id="KW-1185">Reference proteome</keyword>
<proteinExistence type="predicted"/>
<accession>A0ACD3BBV4</accession>
<dbReference type="EMBL" id="ML208263">
    <property type="protein sequence ID" value="TFK75321.1"/>
    <property type="molecule type" value="Genomic_DNA"/>
</dbReference>